<dbReference type="EMBL" id="CAADRP010001752">
    <property type="protein sequence ID" value="VFU51189.1"/>
    <property type="molecule type" value="Genomic_DNA"/>
</dbReference>
<sequence>MALYYIGCLYCT</sequence>
<evidence type="ECO:0000313" key="1">
    <source>
        <dbReference type="EMBL" id="VFU51189.1"/>
    </source>
</evidence>
<gene>
    <name evidence="1" type="ORF">SVIM_LOCUS344845</name>
</gene>
<protein>
    <submittedName>
        <fullName evidence="1">Uncharacterized protein</fullName>
    </submittedName>
</protein>
<proteinExistence type="predicted"/>
<accession>A0A6N2MNJ0</accession>
<organism evidence="1">
    <name type="scientific">Salix viminalis</name>
    <name type="common">Common osier</name>
    <name type="synonym">Basket willow</name>
    <dbReference type="NCBI Taxonomy" id="40686"/>
    <lineage>
        <taxon>Eukaryota</taxon>
        <taxon>Viridiplantae</taxon>
        <taxon>Streptophyta</taxon>
        <taxon>Embryophyta</taxon>
        <taxon>Tracheophyta</taxon>
        <taxon>Spermatophyta</taxon>
        <taxon>Magnoliopsida</taxon>
        <taxon>eudicotyledons</taxon>
        <taxon>Gunneridae</taxon>
        <taxon>Pentapetalae</taxon>
        <taxon>rosids</taxon>
        <taxon>fabids</taxon>
        <taxon>Malpighiales</taxon>
        <taxon>Salicaceae</taxon>
        <taxon>Saliceae</taxon>
        <taxon>Salix</taxon>
    </lineage>
</organism>
<name>A0A6N2MNJ0_SALVM</name>
<reference evidence="1" key="1">
    <citation type="submission" date="2019-03" db="EMBL/GenBank/DDBJ databases">
        <authorList>
            <person name="Mank J."/>
            <person name="Almeida P."/>
        </authorList>
    </citation>
    <scope>NUCLEOTIDE SEQUENCE</scope>
    <source>
        <strain evidence="1">78183</strain>
    </source>
</reference>